<evidence type="ECO:0000313" key="8">
    <source>
        <dbReference type="Proteomes" id="UP000053235"/>
    </source>
</evidence>
<dbReference type="CDD" id="cd06251">
    <property type="entry name" value="M14_ASTE_ASPA-like"/>
    <property type="match status" value="1"/>
</dbReference>
<dbReference type="EMBL" id="CXWD01000001">
    <property type="protein sequence ID" value="CTQ63684.1"/>
    <property type="molecule type" value="Genomic_DNA"/>
</dbReference>
<dbReference type="RefSeq" id="WP_055670093.1">
    <property type="nucleotide sequence ID" value="NZ_CXWD01000001.1"/>
</dbReference>
<reference evidence="8" key="1">
    <citation type="submission" date="2015-07" db="EMBL/GenBank/DDBJ databases">
        <authorList>
            <person name="Rodrigo-Torres Lidia"/>
            <person name="Arahal R.David."/>
        </authorList>
    </citation>
    <scope>NUCLEOTIDE SEQUENCE [LARGE SCALE GENOMIC DNA]</scope>
    <source>
        <strain evidence="8">CECT 5112</strain>
    </source>
</reference>
<gene>
    <name evidence="7" type="ORF">LAX5112_00031</name>
</gene>
<dbReference type="STRING" id="388408.LAX5112_00031"/>
<keyword evidence="5" id="KW-0862">Zinc</keyword>
<dbReference type="InterPro" id="IPR053138">
    <property type="entry name" value="N-alpha-Ac-DABA_deacetylase"/>
</dbReference>
<feature type="domain" description="Succinylglutamate desuccinylase/Aspartoacylase catalytic" evidence="6">
    <location>
        <begin position="48"/>
        <end position="226"/>
    </location>
</feature>
<evidence type="ECO:0000256" key="3">
    <source>
        <dbReference type="ARBA" id="ARBA00022723"/>
    </source>
</evidence>
<dbReference type="GO" id="GO:0016788">
    <property type="term" value="F:hydrolase activity, acting on ester bonds"/>
    <property type="evidence" value="ECO:0007669"/>
    <property type="project" value="InterPro"/>
</dbReference>
<dbReference type="AlphaFoldDB" id="A0A0M6ZQB2"/>
<dbReference type="PANTHER" id="PTHR37326">
    <property type="entry name" value="BLL3975 PROTEIN"/>
    <property type="match status" value="1"/>
</dbReference>
<keyword evidence="4" id="KW-0378">Hydrolase</keyword>
<sequence>MAPRAAFEIGQYKVPAGSRQTVDVPVSVLSDHTPVTMSVHVVHGKRSGPTVFVSGGVHGDEVIGVEIIRRLLKAPGIAAMRGTLLAIPIVNAFGFINHSRYLPDRRDLNRMFPGSASGPLASRLAHQFMSEIVLRSDLGIDLHSAAIHRINYPQVRVSPDNERTMELAKIFGSPIIMRSPIRDGSLRQAAADAGKDVLLFEAGEGLRFDELSVRAGVAGVLRIMRHFKMLTAKGISKPKSGPWVCRSSKWLRAPMGGLLRIFKADGELVREGTILGAVSDPFGEREQDIIAPFDGVIVGRAVMPVVNEGDAVFHLGRVMSVSRAEGTLENLSNQLEDDPMFDEDEII</sequence>
<name>A0A0M6ZQB2_9HYPH</name>
<protein>
    <submittedName>
        <fullName evidence="7">Aspartoacylase</fullName>
    </submittedName>
</protein>
<evidence type="ECO:0000313" key="7">
    <source>
        <dbReference type="EMBL" id="CTQ63684.1"/>
    </source>
</evidence>
<dbReference type="InterPro" id="IPR055438">
    <property type="entry name" value="AstE_AspA_cat"/>
</dbReference>
<dbReference type="Proteomes" id="UP000053235">
    <property type="component" value="Unassembled WGS sequence"/>
</dbReference>
<organism evidence="7 8">
    <name type="scientific">Roseibium alexandrii</name>
    <dbReference type="NCBI Taxonomy" id="388408"/>
    <lineage>
        <taxon>Bacteria</taxon>
        <taxon>Pseudomonadati</taxon>
        <taxon>Pseudomonadota</taxon>
        <taxon>Alphaproteobacteria</taxon>
        <taxon>Hyphomicrobiales</taxon>
        <taxon>Stappiaceae</taxon>
        <taxon>Roseibium</taxon>
    </lineage>
</organism>
<evidence type="ECO:0000256" key="4">
    <source>
        <dbReference type="ARBA" id="ARBA00022801"/>
    </source>
</evidence>
<evidence type="ECO:0000256" key="2">
    <source>
        <dbReference type="ARBA" id="ARBA00005988"/>
    </source>
</evidence>
<keyword evidence="8" id="KW-1185">Reference proteome</keyword>
<dbReference type="SUPFAM" id="SSF53187">
    <property type="entry name" value="Zn-dependent exopeptidases"/>
    <property type="match status" value="1"/>
</dbReference>
<dbReference type="InterPro" id="IPR057246">
    <property type="entry name" value="CARBOXYPEPT_ZN_1"/>
</dbReference>
<proteinExistence type="inferred from homology"/>
<keyword evidence="3" id="KW-0479">Metal-binding</keyword>
<dbReference type="Gene3D" id="3.40.630.10">
    <property type="entry name" value="Zn peptidases"/>
    <property type="match status" value="1"/>
</dbReference>
<dbReference type="PANTHER" id="PTHR37326:SF2">
    <property type="entry name" value="SUCCINYLGLUTAMATE DESUCCINYLASE_ASPARTOACYLASE FAMILY PROTEIN"/>
    <property type="match status" value="1"/>
</dbReference>
<dbReference type="PROSITE" id="PS00132">
    <property type="entry name" value="CARBOXYPEPT_ZN_1"/>
    <property type="match status" value="1"/>
</dbReference>
<comment type="cofactor">
    <cofactor evidence="1">
        <name>Zn(2+)</name>
        <dbReference type="ChEBI" id="CHEBI:29105"/>
    </cofactor>
</comment>
<dbReference type="PIRSF" id="PIRSF039012">
    <property type="entry name" value="ASP"/>
    <property type="match status" value="1"/>
</dbReference>
<accession>A0A0M6ZQB2</accession>
<dbReference type="InterPro" id="IPR043795">
    <property type="entry name" value="N-alpha-Ac-DABA-like"/>
</dbReference>
<dbReference type="Pfam" id="PF24827">
    <property type="entry name" value="AstE_AspA_cat"/>
    <property type="match status" value="1"/>
</dbReference>
<dbReference type="GO" id="GO:0046872">
    <property type="term" value="F:metal ion binding"/>
    <property type="evidence" value="ECO:0007669"/>
    <property type="project" value="UniProtKB-KW"/>
</dbReference>
<dbReference type="OrthoDB" id="9782876at2"/>
<evidence type="ECO:0000256" key="5">
    <source>
        <dbReference type="ARBA" id="ARBA00022833"/>
    </source>
</evidence>
<comment type="similarity">
    <text evidence="2">Belongs to the peptidase M14 family.</text>
</comment>
<dbReference type="GO" id="GO:0016811">
    <property type="term" value="F:hydrolase activity, acting on carbon-nitrogen (but not peptide) bonds, in linear amides"/>
    <property type="evidence" value="ECO:0007669"/>
    <property type="project" value="InterPro"/>
</dbReference>
<evidence type="ECO:0000256" key="1">
    <source>
        <dbReference type="ARBA" id="ARBA00001947"/>
    </source>
</evidence>
<evidence type="ECO:0000259" key="6">
    <source>
        <dbReference type="Pfam" id="PF24827"/>
    </source>
</evidence>